<accession>A0A9D4KFR7</accession>
<sequence>MAVGKYIKEYDLGLEIIPSKSKELRDTITHIEQEMSEIRLKIDDKFDDDQSDEDHSDEDNFDEDNSDDNSDEKQIAENVQIINFSDFFFKNTKVLSVTNEPIVEPIVRQKVHDIQNADTIVSQKFHDIQTSTNKPKNKISLPV</sequence>
<dbReference type="AlphaFoldDB" id="A0A9D4KFR7"/>
<name>A0A9D4KFR7_DREPO</name>
<gene>
    <name evidence="2" type="ORF">DPMN_112497</name>
</gene>
<dbReference type="EMBL" id="JAIWYP010000004">
    <property type="protein sequence ID" value="KAH3839075.1"/>
    <property type="molecule type" value="Genomic_DNA"/>
</dbReference>
<dbReference type="Proteomes" id="UP000828390">
    <property type="component" value="Unassembled WGS sequence"/>
</dbReference>
<keyword evidence="3" id="KW-1185">Reference proteome</keyword>
<evidence type="ECO:0000313" key="2">
    <source>
        <dbReference type="EMBL" id="KAH3839075.1"/>
    </source>
</evidence>
<feature type="region of interest" description="Disordered" evidence="1">
    <location>
        <begin position="41"/>
        <end position="74"/>
    </location>
</feature>
<feature type="compositionally biased region" description="Acidic residues" evidence="1">
    <location>
        <begin position="45"/>
        <end position="70"/>
    </location>
</feature>
<reference evidence="2" key="1">
    <citation type="journal article" date="2019" name="bioRxiv">
        <title>The Genome of the Zebra Mussel, Dreissena polymorpha: A Resource for Invasive Species Research.</title>
        <authorList>
            <person name="McCartney M.A."/>
            <person name="Auch B."/>
            <person name="Kono T."/>
            <person name="Mallez S."/>
            <person name="Zhang Y."/>
            <person name="Obille A."/>
            <person name="Becker A."/>
            <person name="Abrahante J.E."/>
            <person name="Garbe J."/>
            <person name="Badalamenti J.P."/>
            <person name="Herman A."/>
            <person name="Mangelson H."/>
            <person name="Liachko I."/>
            <person name="Sullivan S."/>
            <person name="Sone E.D."/>
            <person name="Koren S."/>
            <person name="Silverstein K.A.T."/>
            <person name="Beckman K.B."/>
            <person name="Gohl D.M."/>
        </authorList>
    </citation>
    <scope>NUCLEOTIDE SEQUENCE</scope>
    <source>
        <strain evidence="2">Duluth1</strain>
        <tissue evidence="2">Whole animal</tissue>
    </source>
</reference>
<protein>
    <submittedName>
        <fullName evidence="2">Uncharacterized protein</fullName>
    </submittedName>
</protein>
<comment type="caution">
    <text evidence="2">The sequence shown here is derived from an EMBL/GenBank/DDBJ whole genome shotgun (WGS) entry which is preliminary data.</text>
</comment>
<evidence type="ECO:0000313" key="3">
    <source>
        <dbReference type="Proteomes" id="UP000828390"/>
    </source>
</evidence>
<evidence type="ECO:0000256" key="1">
    <source>
        <dbReference type="SAM" id="MobiDB-lite"/>
    </source>
</evidence>
<reference evidence="2" key="2">
    <citation type="submission" date="2020-11" db="EMBL/GenBank/DDBJ databases">
        <authorList>
            <person name="McCartney M.A."/>
            <person name="Auch B."/>
            <person name="Kono T."/>
            <person name="Mallez S."/>
            <person name="Becker A."/>
            <person name="Gohl D.M."/>
            <person name="Silverstein K.A.T."/>
            <person name="Koren S."/>
            <person name="Bechman K.B."/>
            <person name="Herman A."/>
            <person name="Abrahante J.E."/>
            <person name="Garbe J."/>
        </authorList>
    </citation>
    <scope>NUCLEOTIDE SEQUENCE</scope>
    <source>
        <strain evidence="2">Duluth1</strain>
        <tissue evidence="2">Whole animal</tissue>
    </source>
</reference>
<proteinExistence type="predicted"/>
<organism evidence="2 3">
    <name type="scientific">Dreissena polymorpha</name>
    <name type="common">Zebra mussel</name>
    <name type="synonym">Mytilus polymorpha</name>
    <dbReference type="NCBI Taxonomy" id="45954"/>
    <lineage>
        <taxon>Eukaryota</taxon>
        <taxon>Metazoa</taxon>
        <taxon>Spiralia</taxon>
        <taxon>Lophotrochozoa</taxon>
        <taxon>Mollusca</taxon>
        <taxon>Bivalvia</taxon>
        <taxon>Autobranchia</taxon>
        <taxon>Heteroconchia</taxon>
        <taxon>Euheterodonta</taxon>
        <taxon>Imparidentia</taxon>
        <taxon>Neoheterodontei</taxon>
        <taxon>Myida</taxon>
        <taxon>Dreissenoidea</taxon>
        <taxon>Dreissenidae</taxon>
        <taxon>Dreissena</taxon>
    </lineage>
</organism>